<keyword evidence="6" id="KW-0560">Oxidoreductase</keyword>
<gene>
    <name evidence="11" type="ORF">ACFPOE_16240</name>
</gene>
<sequence length="338" mass="36346">MLKMLSFLASSAAVALLAAAGPAAAQSVPPASAAEVRDWRLGEVPMPKDNVSTPARVELGRTLFFDPRLSGAGAMSCASCHEPSLGWTDGRKTSVVGSDVMGRASPTIVNLGYNTLFTWDGRKKTLEEHAVGPHKHLSTPDFKAAAERIGKIGGYQKMFASAYPGEPIEVETIAKAMAAFQRTVVSGDSPFDRWLAGDTKALTPQQYRGYTLFVDPGKGNCAACHRGANFTDNGFHNIGLKTADPGRFAFLKLASMKGAFKTPTLREIEMTAPYFHDGSATTLREVVDFYARGGDDRSNVSGDVKKLDLTEQDKDDLVAFLRSLTGRFVAVVRPVLPQ</sequence>
<dbReference type="Pfam" id="PF03150">
    <property type="entry name" value="CCP_MauG"/>
    <property type="match status" value="1"/>
</dbReference>
<keyword evidence="4 9" id="KW-0732">Signal</keyword>
<dbReference type="PIRSF" id="PIRSF000294">
    <property type="entry name" value="Cytochrome-c_peroxidase"/>
    <property type="match status" value="1"/>
</dbReference>
<feature type="domain" description="Cytochrome c" evidence="10">
    <location>
        <begin position="204"/>
        <end position="325"/>
    </location>
</feature>
<dbReference type="EMBL" id="JBHSMF010000009">
    <property type="protein sequence ID" value="MFC5499099.1"/>
    <property type="molecule type" value="Genomic_DNA"/>
</dbReference>
<dbReference type="InterPro" id="IPR009056">
    <property type="entry name" value="Cyt_c-like_dom"/>
</dbReference>
<comment type="caution">
    <text evidence="11">The sequence shown here is derived from an EMBL/GenBank/DDBJ whole genome shotgun (WGS) entry which is preliminary data.</text>
</comment>
<dbReference type="InterPro" id="IPR026259">
    <property type="entry name" value="MauG/Cytc_peroxidase"/>
</dbReference>
<evidence type="ECO:0000256" key="5">
    <source>
        <dbReference type="ARBA" id="ARBA00022764"/>
    </source>
</evidence>
<dbReference type="InterPro" id="IPR004852">
    <property type="entry name" value="Di-haem_cyt_c_peroxidsae"/>
</dbReference>
<keyword evidence="12" id="KW-1185">Reference proteome</keyword>
<keyword evidence="11" id="KW-0575">Peroxidase</keyword>
<dbReference type="SUPFAM" id="SSF46626">
    <property type="entry name" value="Cytochrome c"/>
    <property type="match status" value="2"/>
</dbReference>
<evidence type="ECO:0000313" key="11">
    <source>
        <dbReference type="EMBL" id="MFC5499099.1"/>
    </source>
</evidence>
<organism evidence="11 12">
    <name type="scientific">Caenimonas terrae</name>
    <dbReference type="NCBI Taxonomy" id="696074"/>
    <lineage>
        <taxon>Bacteria</taxon>
        <taxon>Pseudomonadati</taxon>
        <taxon>Pseudomonadota</taxon>
        <taxon>Betaproteobacteria</taxon>
        <taxon>Burkholderiales</taxon>
        <taxon>Comamonadaceae</taxon>
        <taxon>Caenimonas</taxon>
    </lineage>
</organism>
<protein>
    <submittedName>
        <fullName evidence="11">Cytochrome-c peroxidase</fullName>
    </submittedName>
</protein>
<evidence type="ECO:0000256" key="3">
    <source>
        <dbReference type="ARBA" id="ARBA00022723"/>
    </source>
</evidence>
<evidence type="ECO:0000256" key="7">
    <source>
        <dbReference type="ARBA" id="ARBA00023004"/>
    </source>
</evidence>
<evidence type="ECO:0000313" key="12">
    <source>
        <dbReference type="Proteomes" id="UP001596037"/>
    </source>
</evidence>
<evidence type="ECO:0000256" key="8">
    <source>
        <dbReference type="PROSITE-ProRule" id="PRU00433"/>
    </source>
</evidence>
<dbReference type="Gene3D" id="1.10.760.10">
    <property type="entry name" value="Cytochrome c-like domain"/>
    <property type="match status" value="2"/>
</dbReference>
<evidence type="ECO:0000256" key="4">
    <source>
        <dbReference type="ARBA" id="ARBA00022729"/>
    </source>
</evidence>
<dbReference type="Pfam" id="PF00034">
    <property type="entry name" value="Cytochrom_C"/>
    <property type="match status" value="1"/>
</dbReference>
<evidence type="ECO:0000256" key="6">
    <source>
        <dbReference type="ARBA" id="ARBA00023002"/>
    </source>
</evidence>
<keyword evidence="7 8" id="KW-0408">Iron</keyword>
<keyword evidence="5" id="KW-0574">Periplasm</keyword>
<dbReference type="GO" id="GO:0004601">
    <property type="term" value="F:peroxidase activity"/>
    <property type="evidence" value="ECO:0007669"/>
    <property type="project" value="UniProtKB-KW"/>
</dbReference>
<evidence type="ECO:0000259" key="10">
    <source>
        <dbReference type="PROSITE" id="PS51007"/>
    </source>
</evidence>
<name>A0ABW0NHE2_9BURK</name>
<dbReference type="InterPro" id="IPR051395">
    <property type="entry name" value="Cytochrome_c_Peroxidase/MauG"/>
</dbReference>
<reference evidence="12" key="1">
    <citation type="journal article" date="2019" name="Int. J. Syst. Evol. Microbiol.">
        <title>The Global Catalogue of Microorganisms (GCM) 10K type strain sequencing project: providing services to taxonomists for standard genome sequencing and annotation.</title>
        <authorList>
            <consortium name="The Broad Institute Genomics Platform"/>
            <consortium name="The Broad Institute Genome Sequencing Center for Infectious Disease"/>
            <person name="Wu L."/>
            <person name="Ma J."/>
        </authorList>
    </citation>
    <scope>NUCLEOTIDE SEQUENCE [LARGE SCALE GENOMIC DNA]</scope>
    <source>
        <strain evidence="12">CCUG 57401</strain>
    </source>
</reference>
<dbReference type="InterPro" id="IPR036909">
    <property type="entry name" value="Cyt_c-like_dom_sf"/>
</dbReference>
<dbReference type="PROSITE" id="PS51007">
    <property type="entry name" value="CYTC"/>
    <property type="match status" value="1"/>
</dbReference>
<dbReference type="PANTHER" id="PTHR30600:SF10">
    <property type="entry name" value="BLL6722 PROTEIN"/>
    <property type="match status" value="1"/>
</dbReference>
<dbReference type="Proteomes" id="UP001596037">
    <property type="component" value="Unassembled WGS sequence"/>
</dbReference>
<comment type="subcellular location">
    <subcellularLocation>
        <location evidence="1">Periplasm</location>
    </subcellularLocation>
</comment>
<dbReference type="PANTHER" id="PTHR30600">
    <property type="entry name" value="CYTOCHROME C PEROXIDASE-RELATED"/>
    <property type="match status" value="1"/>
</dbReference>
<proteinExistence type="predicted"/>
<keyword evidence="3 8" id="KW-0479">Metal-binding</keyword>
<dbReference type="RefSeq" id="WP_376851211.1">
    <property type="nucleotide sequence ID" value="NZ_JBHSMF010000009.1"/>
</dbReference>
<feature type="chain" id="PRO_5047264811" evidence="9">
    <location>
        <begin position="26"/>
        <end position="338"/>
    </location>
</feature>
<keyword evidence="2 8" id="KW-0349">Heme</keyword>
<feature type="signal peptide" evidence="9">
    <location>
        <begin position="1"/>
        <end position="25"/>
    </location>
</feature>
<evidence type="ECO:0000256" key="9">
    <source>
        <dbReference type="SAM" id="SignalP"/>
    </source>
</evidence>
<evidence type="ECO:0000256" key="2">
    <source>
        <dbReference type="ARBA" id="ARBA00022617"/>
    </source>
</evidence>
<accession>A0ABW0NHE2</accession>
<evidence type="ECO:0000256" key="1">
    <source>
        <dbReference type="ARBA" id="ARBA00004418"/>
    </source>
</evidence>